<protein>
    <submittedName>
        <fullName evidence="7">Threonine transporter RhtB</fullName>
    </submittedName>
</protein>
<feature type="transmembrane region" description="Helical" evidence="6">
    <location>
        <begin position="160"/>
        <end position="177"/>
    </location>
</feature>
<keyword evidence="4 6" id="KW-1133">Transmembrane helix</keyword>
<dbReference type="PIRSF" id="PIRSF006324">
    <property type="entry name" value="LeuE"/>
    <property type="match status" value="1"/>
</dbReference>
<comment type="subcellular location">
    <subcellularLocation>
        <location evidence="1">Cell membrane</location>
        <topology evidence="1">Multi-pass membrane protein</topology>
    </subcellularLocation>
</comment>
<feature type="transmembrane region" description="Helical" evidence="6">
    <location>
        <begin position="114"/>
        <end position="132"/>
    </location>
</feature>
<organism evidence="7 8">
    <name type="scientific">Achromobacter pulmonis</name>
    <dbReference type="NCBI Taxonomy" id="1389932"/>
    <lineage>
        <taxon>Bacteria</taxon>
        <taxon>Pseudomonadati</taxon>
        <taxon>Pseudomonadota</taxon>
        <taxon>Betaproteobacteria</taxon>
        <taxon>Burkholderiales</taxon>
        <taxon>Alcaligenaceae</taxon>
        <taxon>Achromobacter</taxon>
    </lineage>
</organism>
<dbReference type="InterPro" id="IPR001123">
    <property type="entry name" value="LeuE-type"/>
</dbReference>
<feature type="transmembrane region" description="Helical" evidence="6">
    <location>
        <begin position="42"/>
        <end position="62"/>
    </location>
</feature>
<sequence>MRAGRGGGGHGSGSPGSGLVVRLCLYHAISGPPRSGPSLADISMLPLDTLIAFFGIAVLLALTPGPDNLFVLMQSAIWGRKAGMLVVFGLCTGLLVHTAAVAVGLAAVFAASPVAFTVLKLAGAAYLAYLAWQILRAPVDGETGAAPAPMKPGALYRRGIVMNLTNPKVLLFFFAFLPQFTSPAQGPVGAQTMQLGAVFMLSTLLVFGAIAFFSGAFGELLQRSVRAKRWLNRIAALVFVGLALRLATASR</sequence>
<dbReference type="Proteomes" id="UP000235994">
    <property type="component" value="Unassembled WGS sequence"/>
</dbReference>
<keyword evidence="5 6" id="KW-0472">Membrane</keyword>
<evidence type="ECO:0000313" key="8">
    <source>
        <dbReference type="Proteomes" id="UP000235994"/>
    </source>
</evidence>
<feature type="transmembrane region" description="Helical" evidence="6">
    <location>
        <begin position="230"/>
        <end position="248"/>
    </location>
</feature>
<evidence type="ECO:0000256" key="3">
    <source>
        <dbReference type="ARBA" id="ARBA00022692"/>
    </source>
</evidence>
<comment type="caution">
    <text evidence="7">The sequence shown here is derived from an EMBL/GenBank/DDBJ whole genome shotgun (WGS) entry which is preliminary data.</text>
</comment>
<evidence type="ECO:0000256" key="1">
    <source>
        <dbReference type="ARBA" id="ARBA00004651"/>
    </source>
</evidence>
<accession>A0A2N8KJY9</accession>
<keyword evidence="8" id="KW-1185">Reference proteome</keyword>
<name>A0A2N8KJY9_9BURK</name>
<dbReference type="PANTHER" id="PTHR30086">
    <property type="entry name" value="ARGININE EXPORTER PROTEIN ARGO"/>
    <property type="match status" value="1"/>
</dbReference>
<keyword evidence="2" id="KW-1003">Cell membrane</keyword>
<gene>
    <name evidence="7" type="ORF">C1I89_11780</name>
</gene>
<feature type="transmembrane region" description="Helical" evidence="6">
    <location>
        <begin position="197"/>
        <end position="218"/>
    </location>
</feature>
<feature type="transmembrane region" description="Helical" evidence="6">
    <location>
        <begin position="83"/>
        <end position="108"/>
    </location>
</feature>
<evidence type="ECO:0000256" key="5">
    <source>
        <dbReference type="ARBA" id="ARBA00023136"/>
    </source>
</evidence>
<dbReference type="PANTHER" id="PTHR30086:SF20">
    <property type="entry name" value="ARGININE EXPORTER PROTEIN ARGO-RELATED"/>
    <property type="match status" value="1"/>
</dbReference>
<reference evidence="7 8" key="1">
    <citation type="submission" date="2018-01" db="EMBL/GenBank/DDBJ databases">
        <title>The draft genome of an aniline degradation strain ANB-1.</title>
        <authorList>
            <person name="Zhang L."/>
            <person name="Jiang J."/>
        </authorList>
    </citation>
    <scope>NUCLEOTIDE SEQUENCE [LARGE SCALE GENOMIC DNA]</scope>
    <source>
        <strain evidence="7 8">ANB-1</strain>
    </source>
</reference>
<dbReference type="EMBL" id="POQS01000003">
    <property type="protein sequence ID" value="PND33766.1"/>
    <property type="molecule type" value="Genomic_DNA"/>
</dbReference>
<evidence type="ECO:0000256" key="6">
    <source>
        <dbReference type="SAM" id="Phobius"/>
    </source>
</evidence>
<dbReference type="GO" id="GO:0005886">
    <property type="term" value="C:plasma membrane"/>
    <property type="evidence" value="ECO:0007669"/>
    <property type="project" value="UniProtKB-SubCell"/>
</dbReference>
<evidence type="ECO:0000313" key="7">
    <source>
        <dbReference type="EMBL" id="PND33766.1"/>
    </source>
</evidence>
<evidence type="ECO:0000256" key="4">
    <source>
        <dbReference type="ARBA" id="ARBA00022989"/>
    </source>
</evidence>
<evidence type="ECO:0000256" key="2">
    <source>
        <dbReference type="ARBA" id="ARBA00022475"/>
    </source>
</evidence>
<proteinExistence type="predicted"/>
<keyword evidence="3 6" id="KW-0812">Transmembrane</keyword>
<dbReference type="AlphaFoldDB" id="A0A2N8KJY9"/>
<dbReference type="Pfam" id="PF01810">
    <property type="entry name" value="LysE"/>
    <property type="match status" value="1"/>
</dbReference>
<dbReference type="GO" id="GO:0015171">
    <property type="term" value="F:amino acid transmembrane transporter activity"/>
    <property type="evidence" value="ECO:0007669"/>
    <property type="project" value="TreeGrafter"/>
</dbReference>